<feature type="region of interest" description="Disordered" evidence="1">
    <location>
        <begin position="515"/>
        <end position="554"/>
    </location>
</feature>
<dbReference type="EMBL" id="VIFX01000005">
    <property type="protein sequence ID" value="TQR87723.1"/>
    <property type="molecule type" value="Genomic_DNA"/>
</dbReference>
<organism evidence="3 4">
    <name type="scientific">Mycolicibacterium hodleri</name>
    <dbReference type="NCBI Taxonomy" id="49897"/>
    <lineage>
        <taxon>Bacteria</taxon>
        <taxon>Bacillati</taxon>
        <taxon>Actinomycetota</taxon>
        <taxon>Actinomycetes</taxon>
        <taxon>Mycobacteriales</taxon>
        <taxon>Mycobacteriaceae</taxon>
        <taxon>Mycolicibacterium</taxon>
    </lineage>
</organism>
<dbReference type="PANTHER" id="PTHR35004">
    <property type="entry name" value="TRANSPOSASE RV3428C-RELATED"/>
    <property type="match status" value="1"/>
</dbReference>
<evidence type="ECO:0000256" key="1">
    <source>
        <dbReference type="SAM" id="MobiDB-lite"/>
    </source>
</evidence>
<dbReference type="InterPro" id="IPR054353">
    <property type="entry name" value="IstA-like_C"/>
</dbReference>
<dbReference type="PANTHER" id="PTHR35004:SF7">
    <property type="entry name" value="INTEGRASE PROTEIN"/>
    <property type="match status" value="1"/>
</dbReference>
<dbReference type="RefSeq" id="WP_142551173.1">
    <property type="nucleotide sequence ID" value="NZ_VIFX01000005.1"/>
</dbReference>
<gene>
    <name evidence="3" type="ORF">D8S82_05940</name>
</gene>
<evidence type="ECO:0000313" key="4">
    <source>
        <dbReference type="Proteomes" id="UP000315759"/>
    </source>
</evidence>
<dbReference type="InterPro" id="IPR001584">
    <property type="entry name" value="Integrase_cat-core"/>
</dbReference>
<accession>A0A544W645</accession>
<dbReference type="PROSITE" id="PS50994">
    <property type="entry name" value="INTEGRASE"/>
    <property type="match status" value="1"/>
</dbReference>
<dbReference type="GO" id="GO:0015074">
    <property type="term" value="P:DNA integration"/>
    <property type="evidence" value="ECO:0007669"/>
    <property type="project" value="InterPro"/>
</dbReference>
<comment type="caution">
    <text evidence="3">The sequence shown here is derived from an EMBL/GenBank/DDBJ whole genome shotgun (WGS) entry which is preliminary data.</text>
</comment>
<dbReference type="Proteomes" id="UP000315759">
    <property type="component" value="Unassembled WGS sequence"/>
</dbReference>
<reference evidence="3 4" key="1">
    <citation type="submission" date="2018-10" db="EMBL/GenBank/DDBJ databases">
        <title>Draft genome of Mycobacterium hodleri strain B.</title>
        <authorList>
            <person name="Amande T.J."/>
            <person name="Mcgenity T.J."/>
        </authorList>
    </citation>
    <scope>NUCLEOTIDE SEQUENCE [LARGE SCALE GENOMIC DNA]</scope>
    <source>
        <strain evidence="3 4">B</strain>
    </source>
</reference>
<protein>
    <submittedName>
        <fullName evidence="3">IS21 family transposase</fullName>
    </submittedName>
</protein>
<dbReference type="NCBIfam" id="NF033546">
    <property type="entry name" value="transpos_IS21"/>
    <property type="match status" value="1"/>
</dbReference>
<sequence>MAARVELFEAIRTDRRREQLSVRALAERHQVHRRTVRQALESAVPPARKSYSRSRPAIGPWAEIIDVWLEGDESVPRKQRHTARRIWQRLGAEHDACLSEVTVSRYVQAWRREHGKVGVEVVVPQTHEPGAEAEVDFGEFYAVIAGVSTKCHLFVLRLSASGKAVRVAFTSQGQEAFLEGHVRAFTELGGVPGRIRYDNLKAAVARVLEGRAREETERFIALRSHFGFSSFFCRPGLAGSHEKGGVEGEIGRFRRRHLVPIPEVDSLTELNDLIAAADRLDDSRHLPGRQFDIGTEFAYERTVLTPLPLDVFETGLILHPRVDRHSRINVRSCRYSVPARLVGRRVRVLLRASEVIVFDGRTEVTRHCRSTVKDSQTLVLDHYLEVLAIKPGALPGATALAQARRCGVFTAEHEAFWSATRSAHGDAAGTRELIDVLLLHRHMRHGDVVAGLAAAVSVGATSSDVVAVEARRHASRLGSVISDRPVQWPPTDPGRRRVVSLTERRLTDPEAVIAGLPPDTRPLPSVAGYDELLTRRANRDPQPPEIPVTGRTVS</sequence>
<feature type="domain" description="Integrase catalytic" evidence="2">
    <location>
        <begin position="125"/>
        <end position="316"/>
    </location>
</feature>
<name>A0A544W645_9MYCO</name>
<keyword evidence="4" id="KW-1185">Reference proteome</keyword>
<dbReference type="AlphaFoldDB" id="A0A544W645"/>
<evidence type="ECO:0000259" key="2">
    <source>
        <dbReference type="PROSITE" id="PS50994"/>
    </source>
</evidence>
<dbReference type="Pfam" id="PF22483">
    <property type="entry name" value="Mu-transpos_C_2"/>
    <property type="match status" value="1"/>
</dbReference>
<evidence type="ECO:0000313" key="3">
    <source>
        <dbReference type="EMBL" id="TQR87723.1"/>
    </source>
</evidence>
<proteinExistence type="predicted"/>